<reference evidence="3" key="1">
    <citation type="submission" date="2017-02" db="UniProtKB">
        <authorList>
            <consortium name="WormBaseParasite"/>
        </authorList>
    </citation>
    <scope>IDENTIFICATION</scope>
</reference>
<protein>
    <submittedName>
        <fullName evidence="3">MAM domain-containing protein</fullName>
    </submittedName>
</protein>
<dbReference type="Pfam" id="PF00629">
    <property type="entry name" value="MAM"/>
    <property type="match status" value="1"/>
</dbReference>
<evidence type="ECO:0000313" key="2">
    <source>
        <dbReference type="Proteomes" id="UP000046393"/>
    </source>
</evidence>
<organism evidence="2 3">
    <name type="scientific">Syphacia muris</name>
    <dbReference type="NCBI Taxonomy" id="451379"/>
    <lineage>
        <taxon>Eukaryota</taxon>
        <taxon>Metazoa</taxon>
        <taxon>Ecdysozoa</taxon>
        <taxon>Nematoda</taxon>
        <taxon>Chromadorea</taxon>
        <taxon>Rhabditida</taxon>
        <taxon>Spirurina</taxon>
        <taxon>Oxyuridomorpha</taxon>
        <taxon>Oxyuroidea</taxon>
        <taxon>Oxyuridae</taxon>
        <taxon>Syphacia</taxon>
    </lineage>
</organism>
<feature type="domain" description="MAM" evidence="1">
    <location>
        <begin position="36"/>
        <end position="198"/>
    </location>
</feature>
<evidence type="ECO:0000259" key="1">
    <source>
        <dbReference type="PROSITE" id="PS50060"/>
    </source>
</evidence>
<name>A0A0N5AAB2_9BILA</name>
<dbReference type="InterPro" id="IPR051560">
    <property type="entry name" value="MAM_domain-containing"/>
</dbReference>
<accession>A0A0N5AAB2</accession>
<dbReference type="PROSITE" id="PS50060">
    <property type="entry name" value="MAM_2"/>
    <property type="match status" value="1"/>
</dbReference>
<evidence type="ECO:0000313" key="3">
    <source>
        <dbReference type="WBParaSite" id="SMUV_0000108001-mRNA-1"/>
    </source>
</evidence>
<dbReference type="SMART" id="SM00137">
    <property type="entry name" value="MAM"/>
    <property type="match status" value="1"/>
</dbReference>
<dbReference type="SUPFAM" id="SSF49899">
    <property type="entry name" value="Concanavalin A-like lectins/glucanases"/>
    <property type="match status" value="2"/>
</dbReference>
<dbReference type="WBParaSite" id="SMUV_0000108001-mRNA-1">
    <property type="protein sequence ID" value="SMUV_0000108001-mRNA-1"/>
    <property type="gene ID" value="SMUV_0000108001"/>
</dbReference>
<dbReference type="AlphaFoldDB" id="A0A0N5AAB2"/>
<keyword evidence="2" id="KW-1185">Reference proteome</keyword>
<dbReference type="InterPro" id="IPR000998">
    <property type="entry name" value="MAM_dom"/>
</dbReference>
<dbReference type="GO" id="GO:0016020">
    <property type="term" value="C:membrane"/>
    <property type="evidence" value="ECO:0007669"/>
    <property type="project" value="InterPro"/>
</dbReference>
<dbReference type="PANTHER" id="PTHR23282:SF101">
    <property type="entry name" value="MAM DOMAIN-CONTAINING PROTEIN"/>
    <property type="match status" value="1"/>
</dbReference>
<sequence length="826" mass="93298">MTALEYLQCKSLKTIVLILLTLTNYVYEQIISSSDLNCNFKSICQWRNVTSNEFDKGLFAIDDHVYVDQQRLTAKENDLDDRFAYTHSTIDGLQSAELISDVVSCQLGGAVLKFWYYRSDVATALEACIRQPPGSLLASARKCFPVFIGNNVRQWLYAAVEFPPISQPFELIIKAIFNQPRDIIMIDDIAYDAILCENGYIQQTADITPIINNHTNEPIITANSLTLQRNNVSADKVITANEPQLNMELSHNLLLNGNNDTENFISFAEKVMPMLIPAIFKLLKPKTEKAQQVLNEVNSPETLKTSVPSIVPVNSYSLDKAKVSTNQIESKQPLNTSAKSFSSSTLPVAYKQKNFWRNKTRSMAVKDTKKLTPQFGFSIVPTGRRQLKVEKMCNYTDENRFSNALLRTISPSLSFTEDYDLLKVTESPAFTSGNDIKEMMARKRRNPFKEMKRRRKKYDKFPVTETMKTSKTESSTEANFIWSRRRPVASSSTVAPVSETDVQLSSRHFPQFYVKVTASPQVKKIDKKQMTKKMLKQFSILKNVPNLEEIINDLDLSLLKTPDGFKLLKQQFLEKMIQHIKKSRNHDVRVTSSSNALINKSTAEVLNGLYGNFNLPGNFINGVKQHNCYDLANDTTTKEVINEDWSSKSEQSCSAVNCNFDDSTVCSYTENPLEDDIDMTADLPLGVIVQGWKLSKINVGNSLTGIKQDSEVKAGNADSRQVTYLLSTTYPFSLADDSELQFKYHLAGKHGRLQVFLDNAKNCLFDASGSNITKLSRNWQLAKILIPKGTHVLHFIADNLIANYVIGLDDIRLTKRDSFDAAKCYF</sequence>
<dbReference type="InterPro" id="IPR013320">
    <property type="entry name" value="ConA-like_dom_sf"/>
</dbReference>
<dbReference type="Gene3D" id="2.60.120.200">
    <property type="match status" value="2"/>
</dbReference>
<proteinExistence type="predicted"/>
<dbReference type="PANTHER" id="PTHR23282">
    <property type="entry name" value="APICAL ENDOSOMAL GLYCOPROTEIN PRECURSOR"/>
    <property type="match status" value="1"/>
</dbReference>
<dbReference type="Proteomes" id="UP000046393">
    <property type="component" value="Unplaced"/>
</dbReference>